<dbReference type="AlphaFoldDB" id="A0A504YDW9"/>
<organism evidence="1 2">
    <name type="scientific">Fasciola gigantica</name>
    <name type="common">Giant liver fluke</name>
    <dbReference type="NCBI Taxonomy" id="46835"/>
    <lineage>
        <taxon>Eukaryota</taxon>
        <taxon>Metazoa</taxon>
        <taxon>Spiralia</taxon>
        <taxon>Lophotrochozoa</taxon>
        <taxon>Platyhelminthes</taxon>
        <taxon>Trematoda</taxon>
        <taxon>Digenea</taxon>
        <taxon>Plagiorchiida</taxon>
        <taxon>Echinostomata</taxon>
        <taxon>Echinostomatoidea</taxon>
        <taxon>Fasciolidae</taxon>
        <taxon>Fasciola</taxon>
    </lineage>
</organism>
<comment type="caution">
    <text evidence="1">The sequence shown here is derived from an EMBL/GenBank/DDBJ whole genome shotgun (WGS) entry which is preliminary data.</text>
</comment>
<dbReference type="Proteomes" id="UP000316759">
    <property type="component" value="Unassembled WGS sequence"/>
</dbReference>
<proteinExistence type="predicted"/>
<protein>
    <submittedName>
        <fullName evidence="1">Uncharacterized protein</fullName>
    </submittedName>
</protein>
<dbReference type="EMBL" id="SUNJ01010853">
    <property type="protein sequence ID" value="TPP59334.1"/>
    <property type="molecule type" value="Genomic_DNA"/>
</dbReference>
<accession>A0A504YDW9</accession>
<gene>
    <name evidence="1" type="ORF">FGIG_11176</name>
</gene>
<name>A0A504YDW9_FASGI</name>
<evidence type="ECO:0000313" key="1">
    <source>
        <dbReference type="EMBL" id="TPP59334.1"/>
    </source>
</evidence>
<evidence type="ECO:0000313" key="2">
    <source>
        <dbReference type="Proteomes" id="UP000316759"/>
    </source>
</evidence>
<sequence length="48" mass="5505">MEHLFHPEVLKALNCFLRQVIGSLGQLPRMSESSMTHNSSFSNRLMVM</sequence>
<reference evidence="1 2" key="1">
    <citation type="submission" date="2019-04" db="EMBL/GenBank/DDBJ databases">
        <title>Annotation for the trematode Fasciola gigantica.</title>
        <authorList>
            <person name="Choi Y.-J."/>
        </authorList>
    </citation>
    <scope>NUCLEOTIDE SEQUENCE [LARGE SCALE GENOMIC DNA]</scope>
    <source>
        <strain evidence="1">Uganda_cow_1</strain>
    </source>
</reference>
<keyword evidence="2" id="KW-1185">Reference proteome</keyword>